<dbReference type="OrthoDB" id="7628974at2"/>
<name>A0A1H1VTL1_9ACTN</name>
<evidence type="ECO:0000256" key="2">
    <source>
        <dbReference type="ARBA" id="ARBA00023015"/>
    </source>
</evidence>
<comment type="similarity">
    <text evidence="1">Belongs to the AfsR/DnrI/RedD regulatory family.</text>
</comment>
<dbReference type="InterPro" id="IPR005158">
    <property type="entry name" value="BTAD"/>
</dbReference>
<dbReference type="Proteomes" id="UP000198688">
    <property type="component" value="Chromosome I"/>
</dbReference>
<proteinExistence type="inferred from homology"/>
<dbReference type="STRING" id="113562.SAMN04489716_1878"/>
<dbReference type="SMART" id="SM01043">
    <property type="entry name" value="BTAD"/>
    <property type="match status" value="1"/>
</dbReference>
<protein>
    <submittedName>
        <fullName evidence="7">DNA-binding transcriptional activator of the SARP family</fullName>
    </submittedName>
</protein>
<dbReference type="PANTHER" id="PTHR35807:SF1">
    <property type="entry name" value="TRANSCRIPTIONAL REGULATOR REDD"/>
    <property type="match status" value="1"/>
</dbReference>
<dbReference type="Pfam" id="PF03704">
    <property type="entry name" value="BTAD"/>
    <property type="match status" value="1"/>
</dbReference>
<organism evidence="7 8">
    <name type="scientific">Actinoplanes derwentensis</name>
    <dbReference type="NCBI Taxonomy" id="113562"/>
    <lineage>
        <taxon>Bacteria</taxon>
        <taxon>Bacillati</taxon>
        <taxon>Actinomycetota</taxon>
        <taxon>Actinomycetes</taxon>
        <taxon>Micromonosporales</taxon>
        <taxon>Micromonosporaceae</taxon>
        <taxon>Actinoplanes</taxon>
    </lineage>
</organism>
<gene>
    <name evidence="7" type="ORF">SAMN04489716_1878</name>
</gene>
<dbReference type="Gene3D" id="1.25.40.10">
    <property type="entry name" value="Tetratricopeptide repeat domain"/>
    <property type="match status" value="1"/>
</dbReference>
<dbReference type="InterPro" id="IPR001867">
    <property type="entry name" value="OmpR/PhoB-type_DNA-bd"/>
</dbReference>
<dbReference type="PRINTS" id="PR00364">
    <property type="entry name" value="DISEASERSIST"/>
</dbReference>
<dbReference type="SUPFAM" id="SSF52540">
    <property type="entry name" value="P-loop containing nucleoside triphosphate hydrolases"/>
    <property type="match status" value="1"/>
</dbReference>
<evidence type="ECO:0000259" key="5">
    <source>
        <dbReference type="SMART" id="SM00862"/>
    </source>
</evidence>
<accession>A0A1H1VTL1</accession>
<dbReference type="Gene3D" id="3.40.50.300">
    <property type="entry name" value="P-loop containing nucleotide triphosphate hydrolases"/>
    <property type="match status" value="1"/>
</dbReference>
<evidence type="ECO:0000259" key="6">
    <source>
        <dbReference type="SMART" id="SM01043"/>
    </source>
</evidence>
<dbReference type="InterPro" id="IPR027417">
    <property type="entry name" value="P-loop_NTPase"/>
</dbReference>
<dbReference type="SUPFAM" id="SSF48452">
    <property type="entry name" value="TPR-like"/>
    <property type="match status" value="1"/>
</dbReference>
<dbReference type="AlphaFoldDB" id="A0A1H1VTL1"/>
<evidence type="ECO:0000313" key="7">
    <source>
        <dbReference type="EMBL" id="SDS88247.1"/>
    </source>
</evidence>
<evidence type="ECO:0000256" key="4">
    <source>
        <dbReference type="ARBA" id="ARBA00023163"/>
    </source>
</evidence>
<keyword evidence="8" id="KW-1185">Reference proteome</keyword>
<dbReference type="InterPro" id="IPR016032">
    <property type="entry name" value="Sig_transdc_resp-reg_C-effctor"/>
</dbReference>
<evidence type="ECO:0000313" key="8">
    <source>
        <dbReference type="Proteomes" id="UP000198688"/>
    </source>
</evidence>
<dbReference type="Gene3D" id="1.10.10.10">
    <property type="entry name" value="Winged helix-like DNA-binding domain superfamily/Winged helix DNA-binding domain"/>
    <property type="match status" value="1"/>
</dbReference>
<dbReference type="InterPro" id="IPR036388">
    <property type="entry name" value="WH-like_DNA-bd_sf"/>
</dbReference>
<dbReference type="PANTHER" id="PTHR35807">
    <property type="entry name" value="TRANSCRIPTIONAL REGULATOR REDD-RELATED"/>
    <property type="match status" value="1"/>
</dbReference>
<dbReference type="GO" id="GO:0003677">
    <property type="term" value="F:DNA binding"/>
    <property type="evidence" value="ECO:0007669"/>
    <property type="project" value="UniProtKB-KW"/>
</dbReference>
<dbReference type="GO" id="GO:0000160">
    <property type="term" value="P:phosphorelay signal transduction system"/>
    <property type="evidence" value="ECO:0007669"/>
    <property type="project" value="InterPro"/>
</dbReference>
<feature type="domain" description="OmpR/PhoB-type" evidence="5">
    <location>
        <begin position="17"/>
        <end position="93"/>
    </location>
</feature>
<evidence type="ECO:0000256" key="1">
    <source>
        <dbReference type="ARBA" id="ARBA00005820"/>
    </source>
</evidence>
<dbReference type="RefSeq" id="WP_092543412.1">
    <property type="nucleotide sequence ID" value="NZ_BOMJ01000011.1"/>
</dbReference>
<dbReference type="SUPFAM" id="SSF46894">
    <property type="entry name" value="C-terminal effector domain of the bipartite response regulators"/>
    <property type="match status" value="1"/>
</dbReference>
<feature type="domain" description="Bacterial transcriptional activator" evidence="6">
    <location>
        <begin position="101"/>
        <end position="244"/>
    </location>
</feature>
<keyword evidence="4" id="KW-0804">Transcription</keyword>
<dbReference type="SMART" id="SM00862">
    <property type="entry name" value="Trans_reg_C"/>
    <property type="match status" value="1"/>
</dbReference>
<dbReference type="EMBL" id="LT629758">
    <property type="protein sequence ID" value="SDS88247.1"/>
    <property type="molecule type" value="Genomic_DNA"/>
</dbReference>
<reference evidence="7 8" key="1">
    <citation type="submission" date="2016-10" db="EMBL/GenBank/DDBJ databases">
        <authorList>
            <person name="de Groot N.N."/>
        </authorList>
    </citation>
    <scope>NUCLEOTIDE SEQUENCE [LARGE SCALE GENOMIC DNA]</scope>
    <source>
        <strain evidence="7 8">DSM 43941</strain>
    </source>
</reference>
<sequence length="602" mass="64311">MSVSIGLLGPLDVRRGTAAIRMAAGKTRIVLAYLIANHDRVIAIDELAGELWAGSPPSSAVANIRTYVAALRRSFGSAPAPVSILARPHGYQLRLADDCRVDLNEFRALVERGRAAGGQPRTAMRHLDQALGIWRGSALDGLRDGPMLSTFAAVLEEERVQVVEETVDARLCDGRFAEAVPMLRRHLDDNPLREHAHAQLMTALYHCGDVSGALAAFATARDLLRDQLGIEPGRELTDLHLAVLDRSPRLDRDRPEPEPIVAADPLFTPFLTPPPVAGFTGRTSEIELGVRVLGPARRDVLPIVVVSGLAGVGKTALAVALAHRVAGGYPDGQLYADLRGDGPDPATPEEVIGRFLTAQGVPADRIPAALPARTGMLRSTLDGRRVLVVLDNAAGEPQVRALLPGTAGCGVLVTGRSRLPALDGARHITLTGLPEPDAIALFSAVLDGPADRERAVTGGPADRDRAVIGRIVRSCETLPLAVRIAAARATSRPGRPLDRLAALLDDESTRLDTLRTGDLDIRSRLTGACRALPPAARRLLKSLSLSQGVTDDDTDLLDVLVDGGFLTENGPGRYRVHGLVRLVMHEDRPAGHASMRNSPRWR</sequence>
<dbReference type="InterPro" id="IPR051677">
    <property type="entry name" value="AfsR-DnrI-RedD_regulator"/>
</dbReference>
<dbReference type="GO" id="GO:0006355">
    <property type="term" value="P:regulation of DNA-templated transcription"/>
    <property type="evidence" value="ECO:0007669"/>
    <property type="project" value="InterPro"/>
</dbReference>
<evidence type="ECO:0000256" key="3">
    <source>
        <dbReference type="ARBA" id="ARBA00023125"/>
    </source>
</evidence>
<dbReference type="InterPro" id="IPR011990">
    <property type="entry name" value="TPR-like_helical_dom_sf"/>
</dbReference>
<dbReference type="CDD" id="cd15831">
    <property type="entry name" value="BTAD"/>
    <property type="match status" value="1"/>
</dbReference>
<keyword evidence="3 7" id="KW-0238">DNA-binding</keyword>
<keyword evidence="2" id="KW-0805">Transcription regulation</keyword>